<dbReference type="EMBL" id="AP019400">
    <property type="protein sequence ID" value="BBI35549.1"/>
    <property type="molecule type" value="Genomic_DNA"/>
</dbReference>
<sequence>MNIDHVEAFVYVIHYGSFNKAANVLYLSQPSVTARIQSLERELNCKLFDRVGKQVTLTEQGKKFLPYAEQLLRIYQKSKQQLQPNTLLMESINIGCTVSVANYVISDVLSRMQQEHPDVSFRIITGSTDEIMKKLLDRELDVGFVRNVTHPNIQSVKYYVDPIRLYVYDGHPFIDQEKVTVEAISEQPLVFFECGALDWKEIHHFFEKQEFAPNIQFFVDNLETAKKLILRKACIGFLPGMTVREEVAAGRLYEITIPEVAGTALQTNIVTLRGEQPALVAELVSIANRQF</sequence>
<organism evidence="6 7">
    <name type="scientific">Cohnella abietis</name>
    <dbReference type="NCBI Taxonomy" id="2507935"/>
    <lineage>
        <taxon>Bacteria</taxon>
        <taxon>Bacillati</taxon>
        <taxon>Bacillota</taxon>
        <taxon>Bacilli</taxon>
        <taxon>Bacillales</taxon>
        <taxon>Paenibacillaceae</taxon>
        <taxon>Cohnella</taxon>
    </lineage>
</organism>
<dbReference type="Gene3D" id="3.40.190.290">
    <property type="match status" value="1"/>
</dbReference>
<keyword evidence="7" id="KW-1185">Reference proteome</keyword>
<evidence type="ECO:0000313" key="7">
    <source>
        <dbReference type="Proteomes" id="UP000289856"/>
    </source>
</evidence>
<dbReference type="PROSITE" id="PS50931">
    <property type="entry name" value="HTH_LYSR"/>
    <property type="match status" value="1"/>
</dbReference>
<dbReference type="RefSeq" id="WP_130614317.1">
    <property type="nucleotide sequence ID" value="NZ_AP019400.1"/>
</dbReference>
<dbReference type="Proteomes" id="UP000289856">
    <property type="component" value="Chromosome"/>
</dbReference>
<dbReference type="InterPro" id="IPR036390">
    <property type="entry name" value="WH_DNA-bd_sf"/>
</dbReference>
<dbReference type="KEGG" id="cohn:KCTCHS21_49480"/>
<dbReference type="Gene3D" id="1.10.10.10">
    <property type="entry name" value="Winged helix-like DNA-binding domain superfamily/Winged helix DNA-binding domain"/>
    <property type="match status" value="1"/>
</dbReference>
<accession>A0A3T1DBS6</accession>
<proteinExistence type="inferred from homology"/>
<dbReference type="PANTHER" id="PTHR30126">
    <property type="entry name" value="HTH-TYPE TRANSCRIPTIONAL REGULATOR"/>
    <property type="match status" value="1"/>
</dbReference>
<dbReference type="SUPFAM" id="SSF46785">
    <property type="entry name" value="Winged helix' DNA-binding domain"/>
    <property type="match status" value="1"/>
</dbReference>
<evidence type="ECO:0000313" key="6">
    <source>
        <dbReference type="EMBL" id="BBI35549.1"/>
    </source>
</evidence>
<dbReference type="GO" id="GO:0003700">
    <property type="term" value="F:DNA-binding transcription factor activity"/>
    <property type="evidence" value="ECO:0007669"/>
    <property type="project" value="InterPro"/>
</dbReference>
<dbReference type="PANTHER" id="PTHR30126:SF78">
    <property type="entry name" value="HTH LYSR-TYPE DOMAIN-CONTAINING PROTEIN"/>
    <property type="match status" value="1"/>
</dbReference>
<dbReference type="CDD" id="cd05466">
    <property type="entry name" value="PBP2_LTTR_substrate"/>
    <property type="match status" value="1"/>
</dbReference>
<dbReference type="InterPro" id="IPR000847">
    <property type="entry name" value="LysR_HTH_N"/>
</dbReference>
<evidence type="ECO:0000259" key="5">
    <source>
        <dbReference type="PROSITE" id="PS50931"/>
    </source>
</evidence>
<dbReference type="InterPro" id="IPR036388">
    <property type="entry name" value="WH-like_DNA-bd_sf"/>
</dbReference>
<dbReference type="AlphaFoldDB" id="A0A3T1DBS6"/>
<keyword evidence="3" id="KW-0238">DNA-binding</keyword>
<dbReference type="Pfam" id="PF00126">
    <property type="entry name" value="HTH_1"/>
    <property type="match status" value="1"/>
</dbReference>
<dbReference type="GO" id="GO:0000976">
    <property type="term" value="F:transcription cis-regulatory region binding"/>
    <property type="evidence" value="ECO:0007669"/>
    <property type="project" value="TreeGrafter"/>
</dbReference>
<comment type="similarity">
    <text evidence="1">Belongs to the LysR transcriptional regulatory family.</text>
</comment>
<evidence type="ECO:0000256" key="1">
    <source>
        <dbReference type="ARBA" id="ARBA00009437"/>
    </source>
</evidence>
<dbReference type="Pfam" id="PF03466">
    <property type="entry name" value="LysR_substrate"/>
    <property type="match status" value="1"/>
</dbReference>
<dbReference type="InterPro" id="IPR005119">
    <property type="entry name" value="LysR_subst-bd"/>
</dbReference>
<dbReference type="FunFam" id="1.10.10.10:FF:000001">
    <property type="entry name" value="LysR family transcriptional regulator"/>
    <property type="match status" value="1"/>
</dbReference>
<keyword evidence="2" id="KW-0805">Transcription regulation</keyword>
<name>A0A3T1DBS6_9BACL</name>
<reference evidence="6 7" key="1">
    <citation type="submission" date="2019-01" db="EMBL/GenBank/DDBJ databases">
        <title>Complete genome sequence of Cohnella hallensis HS21 isolated from Korean fir (Abies koreana) rhizospheric soil.</title>
        <authorList>
            <person name="Jiang L."/>
            <person name="Kang S.W."/>
            <person name="Kim S."/>
            <person name="Jung J."/>
            <person name="Kim C.Y."/>
            <person name="Kim D.H."/>
            <person name="Kim S.W."/>
            <person name="Lee J."/>
        </authorList>
    </citation>
    <scope>NUCLEOTIDE SEQUENCE [LARGE SCALE GENOMIC DNA]</scope>
    <source>
        <strain evidence="6 7">HS21</strain>
    </source>
</reference>
<evidence type="ECO:0000256" key="3">
    <source>
        <dbReference type="ARBA" id="ARBA00023125"/>
    </source>
</evidence>
<dbReference type="OrthoDB" id="9785745at2"/>
<protein>
    <submittedName>
        <fullName evidence="6">LysR family transcriptional regulator</fullName>
    </submittedName>
</protein>
<keyword evidence="4" id="KW-0804">Transcription</keyword>
<gene>
    <name evidence="6" type="ORF">KCTCHS21_49480</name>
</gene>
<evidence type="ECO:0000256" key="4">
    <source>
        <dbReference type="ARBA" id="ARBA00023163"/>
    </source>
</evidence>
<dbReference type="SUPFAM" id="SSF53850">
    <property type="entry name" value="Periplasmic binding protein-like II"/>
    <property type="match status" value="1"/>
</dbReference>
<dbReference type="PRINTS" id="PR00039">
    <property type="entry name" value="HTHLYSR"/>
</dbReference>
<evidence type="ECO:0000256" key="2">
    <source>
        <dbReference type="ARBA" id="ARBA00023015"/>
    </source>
</evidence>
<feature type="domain" description="HTH lysR-type" evidence="5">
    <location>
        <begin position="1"/>
        <end position="58"/>
    </location>
</feature>